<reference evidence="1" key="2">
    <citation type="submission" date="2020-09" db="EMBL/GenBank/DDBJ databases">
        <authorList>
            <person name="Sun Q."/>
            <person name="Zhou Y."/>
        </authorList>
    </citation>
    <scope>NUCLEOTIDE SEQUENCE</scope>
    <source>
        <strain evidence="1">CGMCC 1.15958</strain>
    </source>
</reference>
<evidence type="ECO:0000313" key="2">
    <source>
        <dbReference type="Proteomes" id="UP000609064"/>
    </source>
</evidence>
<dbReference type="EMBL" id="BMKK01000010">
    <property type="protein sequence ID" value="GGD72588.1"/>
    <property type="molecule type" value="Genomic_DNA"/>
</dbReference>
<comment type="caution">
    <text evidence="1">The sequence shown here is derived from an EMBL/GenBank/DDBJ whole genome shotgun (WGS) entry which is preliminary data.</text>
</comment>
<protein>
    <submittedName>
        <fullName evidence="1">Uncharacterized protein</fullName>
    </submittedName>
</protein>
<evidence type="ECO:0000313" key="1">
    <source>
        <dbReference type="EMBL" id="GGD72588.1"/>
    </source>
</evidence>
<keyword evidence="2" id="KW-1185">Reference proteome</keyword>
<proteinExistence type="predicted"/>
<sequence>MNEKIKAYRDFIDWLTNTDDAFFYSKTDLENYEHKIISSNNQKESKLDETLAILGPIFKSLSEEQKNALGDWSEHMYFQGIVNCLEQIQFNDEIQLAFINPESKIEIFENISFAEDFRKRHKVVGATEWDT</sequence>
<name>A0A917DVH2_9BACT</name>
<organism evidence="1 2">
    <name type="scientific">Emticicia aquatilis</name>
    <dbReference type="NCBI Taxonomy" id="1537369"/>
    <lineage>
        <taxon>Bacteria</taxon>
        <taxon>Pseudomonadati</taxon>
        <taxon>Bacteroidota</taxon>
        <taxon>Cytophagia</taxon>
        <taxon>Cytophagales</taxon>
        <taxon>Leadbetterellaceae</taxon>
        <taxon>Emticicia</taxon>
    </lineage>
</organism>
<dbReference type="AlphaFoldDB" id="A0A917DVH2"/>
<reference evidence="1" key="1">
    <citation type="journal article" date="2014" name="Int. J. Syst. Evol. Microbiol.">
        <title>Complete genome sequence of Corynebacterium casei LMG S-19264T (=DSM 44701T), isolated from a smear-ripened cheese.</title>
        <authorList>
            <consortium name="US DOE Joint Genome Institute (JGI-PGF)"/>
            <person name="Walter F."/>
            <person name="Albersmeier A."/>
            <person name="Kalinowski J."/>
            <person name="Ruckert C."/>
        </authorList>
    </citation>
    <scope>NUCLEOTIDE SEQUENCE</scope>
    <source>
        <strain evidence="1">CGMCC 1.15958</strain>
    </source>
</reference>
<dbReference type="RefSeq" id="WP_188768907.1">
    <property type="nucleotide sequence ID" value="NZ_BMKK01000010.1"/>
</dbReference>
<accession>A0A917DVH2</accession>
<gene>
    <name evidence="1" type="ORF">GCM10011514_40860</name>
</gene>
<dbReference type="Proteomes" id="UP000609064">
    <property type="component" value="Unassembled WGS sequence"/>
</dbReference>